<organism evidence="1 2">
    <name type="scientific">Methanobacterium formicicum</name>
    <dbReference type="NCBI Taxonomy" id="2162"/>
    <lineage>
        <taxon>Archaea</taxon>
        <taxon>Methanobacteriati</taxon>
        <taxon>Methanobacteriota</taxon>
        <taxon>Methanomada group</taxon>
        <taxon>Methanobacteria</taxon>
        <taxon>Methanobacteriales</taxon>
        <taxon>Methanobacteriaceae</taxon>
        <taxon>Methanobacterium</taxon>
    </lineage>
</organism>
<proteinExistence type="predicted"/>
<sequence>MGRKGFQIPDLILKELSTSQKSGKLLKDKVKEELYLNPPSNFTKAFNRALIKLIESEEIKIVDYDSSKDKRKNKQAFNPDPIVFDSSKRLTRPNINELLKNMETNNDAYYKIKRLFKHKQTELEELYKKRWKFLENRTFNVTTEDIEDKLYDLEYYHDILELLSNFDETQQNAAFEDYYVDSEKADQDLASDVYYLADSLEEKYEDKYMLVRPGEVTAATILLIIVDKFENSKNSKIFFYPISPFQFNDIQFDLDYKSTVYNSNSDIPVEIFLHYHLTVDPSGRMTKNDALYNKGFENPLEVMKEPDIAFEHVIDIISTYNEEEKFSLYGILGKGLSDEPGSIYVFADFYKEIMKINYSDRLKTILGIFKESSRD</sequence>
<gene>
    <name evidence="1" type="ORF">MB9_0345</name>
</gene>
<dbReference type="Proteomes" id="UP000062768">
    <property type="component" value="Chromosome I"/>
</dbReference>
<protein>
    <submittedName>
        <fullName evidence="1">Uncharacterized protein</fullName>
    </submittedName>
</protein>
<dbReference type="EMBL" id="LN734822">
    <property type="protein sequence ID" value="CEL23993.1"/>
    <property type="molecule type" value="Genomic_DNA"/>
</dbReference>
<dbReference type="GeneID" id="26738608"/>
<evidence type="ECO:0000313" key="2">
    <source>
        <dbReference type="Proteomes" id="UP000062768"/>
    </source>
</evidence>
<evidence type="ECO:0000313" key="1">
    <source>
        <dbReference type="EMBL" id="CEL23993.1"/>
    </source>
</evidence>
<accession>A0A0S4FLX0</accession>
<dbReference type="RefSeq" id="WP_145899993.1">
    <property type="nucleotide sequence ID" value="NZ_LN734822.1"/>
</dbReference>
<dbReference type="AlphaFoldDB" id="A0A0S4FLX0"/>
<reference evidence="1" key="1">
    <citation type="submission" date="2014-09" db="EMBL/GenBank/DDBJ databases">
        <authorList>
            <person name="Wibberg D."/>
        </authorList>
    </citation>
    <scope>NUCLEOTIDE SEQUENCE [LARGE SCALE GENOMIC DNA]</scope>
    <source>
        <strain evidence="1">Mb9</strain>
    </source>
</reference>
<name>A0A0S4FLX0_METFO</name>
<keyword evidence="2" id="KW-1185">Reference proteome</keyword>
<dbReference type="PATRIC" id="fig|2162.10.peg.355"/>